<dbReference type="AlphaFoldDB" id="A0A1I0Y5W0"/>
<keyword evidence="5 8" id="KW-0255">Endonuclease</keyword>
<proteinExistence type="inferred from homology"/>
<evidence type="ECO:0000313" key="9">
    <source>
        <dbReference type="EMBL" id="SFB08584.1"/>
    </source>
</evidence>
<dbReference type="CDD" id="cd07717">
    <property type="entry name" value="RNaseZ_ZiPD-like_MBL-fold"/>
    <property type="match status" value="1"/>
</dbReference>
<keyword evidence="2 8" id="KW-0819">tRNA processing</keyword>
<feature type="binding site" evidence="8">
    <location>
        <position position="61"/>
    </location>
    <ligand>
        <name>Zn(2+)</name>
        <dbReference type="ChEBI" id="CHEBI:29105"/>
        <label>1</label>
        <note>catalytic</note>
    </ligand>
</feature>
<dbReference type="PANTHER" id="PTHR46018">
    <property type="entry name" value="ZINC PHOSPHODIESTERASE ELAC PROTEIN 1"/>
    <property type="match status" value="1"/>
</dbReference>
<protein>
    <recommendedName>
        <fullName evidence="8">Ribonuclease Z</fullName>
        <shortName evidence="8">RNase Z</shortName>
        <ecNumber evidence="8">3.1.26.11</ecNumber>
    </recommendedName>
    <alternativeName>
        <fullName evidence="8">tRNA 3 endonuclease</fullName>
    </alternativeName>
    <alternativeName>
        <fullName evidence="8">tRNase Z</fullName>
    </alternativeName>
</protein>
<organism evidence="9 10">
    <name type="scientific">Clostridium frigidicarnis</name>
    <dbReference type="NCBI Taxonomy" id="84698"/>
    <lineage>
        <taxon>Bacteria</taxon>
        <taxon>Bacillati</taxon>
        <taxon>Bacillota</taxon>
        <taxon>Clostridia</taxon>
        <taxon>Eubacteriales</taxon>
        <taxon>Clostridiaceae</taxon>
        <taxon>Clostridium</taxon>
    </lineage>
</organism>
<feature type="binding site" evidence="8">
    <location>
        <position position="63"/>
    </location>
    <ligand>
        <name>Zn(2+)</name>
        <dbReference type="ChEBI" id="CHEBI:29105"/>
        <label>1</label>
        <note>catalytic</note>
    </ligand>
</feature>
<dbReference type="Proteomes" id="UP000198619">
    <property type="component" value="Unassembled WGS sequence"/>
</dbReference>
<evidence type="ECO:0000256" key="4">
    <source>
        <dbReference type="ARBA" id="ARBA00022723"/>
    </source>
</evidence>
<comment type="subunit">
    <text evidence="1 8">Homodimer.</text>
</comment>
<feature type="active site" description="Proton acceptor" evidence="8">
    <location>
        <position position="65"/>
    </location>
</feature>
<dbReference type="OrthoDB" id="9800940at2"/>
<dbReference type="InterPro" id="IPR036866">
    <property type="entry name" value="RibonucZ/Hydroxyglut_hydro"/>
</dbReference>
<keyword evidence="3 8" id="KW-0540">Nuclease</keyword>
<dbReference type="SUPFAM" id="SSF56281">
    <property type="entry name" value="Metallo-hydrolase/oxidoreductase"/>
    <property type="match status" value="1"/>
</dbReference>
<keyword evidence="6 8" id="KW-0378">Hydrolase</keyword>
<evidence type="ECO:0000256" key="1">
    <source>
        <dbReference type="ARBA" id="ARBA00011738"/>
    </source>
</evidence>
<dbReference type="GO" id="GO:0008270">
    <property type="term" value="F:zinc ion binding"/>
    <property type="evidence" value="ECO:0007669"/>
    <property type="project" value="UniProtKB-UniRule"/>
</dbReference>
<feature type="binding site" evidence="8">
    <location>
        <position position="139"/>
    </location>
    <ligand>
        <name>Zn(2+)</name>
        <dbReference type="ChEBI" id="CHEBI:29105"/>
        <label>1</label>
        <note>catalytic</note>
    </ligand>
</feature>
<evidence type="ECO:0000256" key="2">
    <source>
        <dbReference type="ARBA" id="ARBA00022694"/>
    </source>
</evidence>
<name>A0A1I0Y5W0_9CLOT</name>
<dbReference type="NCBIfam" id="TIGR02651">
    <property type="entry name" value="RNase_Z"/>
    <property type="match status" value="1"/>
</dbReference>
<feature type="binding site" evidence="8">
    <location>
        <position position="65"/>
    </location>
    <ligand>
        <name>Zn(2+)</name>
        <dbReference type="ChEBI" id="CHEBI:29105"/>
        <label>2</label>
        <note>catalytic</note>
    </ligand>
</feature>
<reference evidence="9 10" key="1">
    <citation type="submission" date="2016-10" db="EMBL/GenBank/DDBJ databases">
        <authorList>
            <person name="de Groot N.N."/>
        </authorList>
    </citation>
    <scope>NUCLEOTIDE SEQUENCE [LARGE SCALE GENOMIC DNA]</scope>
    <source>
        <strain evidence="9 10">DSM 12271</strain>
    </source>
</reference>
<evidence type="ECO:0000256" key="5">
    <source>
        <dbReference type="ARBA" id="ARBA00022759"/>
    </source>
</evidence>
<comment type="similarity">
    <text evidence="8">Belongs to the RNase Z family.</text>
</comment>
<dbReference type="GO" id="GO:0042781">
    <property type="term" value="F:3'-tRNA processing endoribonuclease activity"/>
    <property type="evidence" value="ECO:0007669"/>
    <property type="project" value="UniProtKB-UniRule"/>
</dbReference>
<evidence type="ECO:0000256" key="3">
    <source>
        <dbReference type="ARBA" id="ARBA00022722"/>
    </source>
</evidence>
<comment type="catalytic activity">
    <reaction evidence="8">
        <text>Endonucleolytic cleavage of RNA, removing extra 3' nucleotides from tRNA precursor, generating 3' termini of tRNAs. A 3'-hydroxy group is left at the tRNA terminus and a 5'-phosphoryl group is left at the trailer molecule.</text>
        <dbReference type="EC" id="3.1.26.11"/>
    </reaction>
</comment>
<feature type="binding site" evidence="8">
    <location>
        <position position="66"/>
    </location>
    <ligand>
        <name>Zn(2+)</name>
        <dbReference type="ChEBI" id="CHEBI:29105"/>
        <label>2</label>
        <note>catalytic</note>
    </ligand>
</feature>
<dbReference type="Pfam" id="PF23023">
    <property type="entry name" value="Anti-Pycsar_Apyc1"/>
    <property type="match status" value="1"/>
</dbReference>
<feature type="binding site" evidence="8">
    <location>
        <position position="207"/>
    </location>
    <ligand>
        <name>Zn(2+)</name>
        <dbReference type="ChEBI" id="CHEBI:29105"/>
        <label>1</label>
        <note>catalytic</note>
    </ligand>
</feature>
<gene>
    <name evidence="8" type="primary">rnz</name>
    <name evidence="9" type="ORF">SAMN04488528_101153</name>
</gene>
<dbReference type="HAMAP" id="MF_01818">
    <property type="entry name" value="RNase_Z_BN"/>
    <property type="match status" value="1"/>
</dbReference>
<evidence type="ECO:0000256" key="6">
    <source>
        <dbReference type="ARBA" id="ARBA00022801"/>
    </source>
</evidence>
<keyword evidence="10" id="KW-1185">Reference proteome</keyword>
<evidence type="ECO:0000313" key="10">
    <source>
        <dbReference type="Proteomes" id="UP000198619"/>
    </source>
</evidence>
<dbReference type="Gene3D" id="3.60.15.10">
    <property type="entry name" value="Ribonuclease Z/Hydroxyacylglutathione hydrolase-like"/>
    <property type="match status" value="1"/>
</dbReference>
<dbReference type="EMBL" id="FOKI01000011">
    <property type="protein sequence ID" value="SFB08584.1"/>
    <property type="molecule type" value="Genomic_DNA"/>
</dbReference>
<feature type="binding site" evidence="8">
    <location>
        <position position="266"/>
    </location>
    <ligand>
        <name>Zn(2+)</name>
        <dbReference type="ChEBI" id="CHEBI:29105"/>
        <label>2</label>
        <note>catalytic</note>
    </ligand>
</feature>
<dbReference type="STRING" id="84698.SAMN04488528_101153"/>
<sequence>MLDLTLLGTGGGMPMPNRFLASLLINYKGNKILLDCGEGTQVSMRICSTGFKSVDLILITHTHGDHLNGLLGLLSTIGNSDRVDPLTIIGPTGIVDAINGFKILVPYLPYDINVIEIKENEDFIYKFKEVEICALYVSHSSPCVAYSFYLPRRRKFLREKAEELNIPTKYWKSLHQGNPLNLNGNVINPEMVLGENRGGIKFSYVTDTRPLNSIKDFILNSQLLFCEGTYESLDKLDKALKNFHMTFEEAATLALKGNCEELILTHFSPSILNPGDYINNAQNIFSNSYIGKDHQSIMLSFNEK</sequence>
<dbReference type="InterPro" id="IPR013471">
    <property type="entry name" value="RNase_Z/BN"/>
</dbReference>
<keyword evidence="4 8" id="KW-0479">Metal-binding</keyword>
<evidence type="ECO:0000256" key="8">
    <source>
        <dbReference type="HAMAP-Rule" id="MF_01818"/>
    </source>
</evidence>
<dbReference type="RefSeq" id="WP_090040655.1">
    <property type="nucleotide sequence ID" value="NZ_FOKI01000011.1"/>
</dbReference>
<feature type="binding site" evidence="8">
    <location>
        <position position="207"/>
    </location>
    <ligand>
        <name>Zn(2+)</name>
        <dbReference type="ChEBI" id="CHEBI:29105"/>
        <label>2</label>
        <note>catalytic</note>
    </ligand>
</feature>
<dbReference type="NCBIfam" id="NF000801">
    <property type="entry name" value="PRK00055.1-3"/>
    <property type="match status" value="1"/>
</dbReference>
<accession>A0A1I0Y5W0</accession>
<comment type="function">
    <text evidence="8">Zinc phosphodiesterase, which displays some tRNA 3'-processing endonuclease activity. Probably involved in tRNA maturation, by removing a 3'-trailer from precursor tRNA.</text>
</comment>
<dbReference type="EC" id="3.1.26.11" evidence="8"/>
<keyword evidence="7 8" id="KW-0862">Zinc</keyword>
<evidence type="ECO:0000256" key="7">
    <source>
        <dbReference type="ARBA" id="ARBA00022833"/>
    </source>
</evidence>
<dbReference type="PANTHER" id="PTHR46018:SF2">
    <property type="entry name" value="ZINC PHOSPHODIESTERASE ELAC PROTEIN 1"/>
    <property type="match status" value="1"/>
</dbReference>
<comment type="cofactor">
    <cofactor evidence="8">
        <name>Zn(2+)</name>
        <dbReference type="ChEBI" id="CHEBI:29105"/>
    </cofactor>
    <text evidence="8">Binds 2 Zn(2+) ions.</text>
</comment>